<feature type="non-terminal residue" evidence="2">
    <location>
        <position position="438"/>
    </location>
</feature>
<feature type="compositionally biased region" description="Low complexity" evidence="1">
    <location>
        <begin position="425"/>
        <end position="438"/>
    </location>
</feature>
<evidence type="ECO:0000256" key="1">
    <source>
        <dbReference type="SAM" id="MobiDB-lite"/>
    </source>
</evidence>
<feature type="region of interest" description="Disordered" evidence="1">
    <location>
        <begin position="229"/>
        <end position="270"/>
    </location>
</feature>
<reference evidence="2" key="1">
    <citation type="submission" date="2022-03" db="EMBL/GenBank/DDBJ databases">
        <title>Draft genome sequence of Aduncisulcus paluster, a free-living microaerophilic Fornicata.</title>
        <authorList>
            <person name="Yuyama I."/>
            <person name="Kume K."/>
            <person name="Tamura T."/>
            <person name="Inagaki Y."/>
            <person name="Hashimoto T."/>
        </authorList>
    </citation>
    <scope>NUCLEOTIDE SEQUENCE</scope>
    <source>
        <strain evidence="2">NY0171</strain>
    </source>
</reference>
<feature type="compositionally biased region" description="Low complexity" evidence="1">
    <location>
        <begin position="229"/>
        <end position="242"/>
    </location>
</feature>
<gene>
    <name evidence="2" type="ORF">ADUPG1_012041</name>
</gene>
<dbReference type="Proteomes" id="UP001057375">
    <property type="component" value="Unassembled WGS sequence"/>
</dbReference>
<accession>A0ABQ5JY17</accession>
<keyword evidence="3" id="KW-1185">Reference proteome</keyword>
<protein>
    <submittedName>
        <fullName evidence="2">Uncharacterized protein</fullName>
    </submittedName>
</protein>
<sequence>MAIKTFITTVTWKNAIKKLKELHEVSFLKMNVSSLEDTCELGEFIEAISILHPKQIFLSLSAASISSARIASSLLPILCQYVSESVSINFLPSLTLLSMHADQMKEILKNRVKLGIPLSHLSVYSFLDHKSFTLLLASIPPDSCSILDVSVRSVYSCDKALKQLKGNMCVRIHAWDQEEEEEIYKEDKNPSFVSQESEGVEITSPIHSIDEFSGMIKNELHDDQSVIEETSQVQETQTSQLSGPIHEVSDKKESLGPEQAHDEHEKLTESEFVKLAAERDQLDTQREAIASERDQLDTQREAIASERDQLDTQREAIASERDQLDTQREAIASERDQLAKSLKELEMERASVTDSQRVLKDERERIESLQKHLEEEQRRIHSTVEQQCAALEESLETQFAKEKSAFETEIEELHILLAKKDHAVSSPSSSSASSHTDS</sequence>
<feature type="region of interest" description="Disordered" evidence="1">
    <location>
        <begin position="419"/>
        <end position="438"/>
    </location>
</feature>
<comment type="caution">
    <text evidence="2">The sequence shown here is derived from an EMBL/GenBank/DDBJ whole genome shotgun (WGS) entry which is preliminary data.</text>
</comment>
<proteinExistence type="predicted"/>
<feature type="region of interest" description="Disordered" evidence="1">
    <location>
        <begin position="283"/>
        <end position="312"/>
    </location>
</feature>
<dbReference type="Gene3D" id="1.20.5.1000">
    <property type="entry name" value="arf6 gtpase in complex with a specific effector, jip4"/>
    <property type="match status" value="1"/>
</dbReference>
<evidence type="ECO:0000313" key="3">
    <source>
        <dbReference type="Proteomes" id="UP001057375"/>
    </source>
</evidence>
<dbReference type="EMBL" id="BQXS01012366">
    <property type="protein sequence ID" value="GKT22050.1"/>
    <property type="molecule type" value="Genomic_DNA"/>
</dbReference>
<organism evidence="2 3">
    <name type="scientific">Aduncisulcus paluster</name>
    <dbReference type="NCBI Taxonomy" id="2918883"/>
    <lineage>
        <taxon>Eukaryota</taxon>
        <taxon>Metamonada</taxon>
        <taxon>Carpediemonas-like organisms</taxon>
        <taxon>Aduncisulcus</taxon>
    </lineage>
</organism>
<feature type="compositionally biased region" description="Basic and acidic residues" evidence="1">
    <location>
        <begin position="247"/>
        <end position="270"/>
    </location>
</feature>
<evidence type="ECO:0000313" key="2">
    <source>
        <dbReference type="EMBL" id="GKT22050.1"/>
    </source>
</evidence>
<name>A0ABQ5JY17_9EUKA</name>